<dbReference type="OrthoDB" id="593725at2"/>
<comment type="caution">
    <text evidence="1">The sequence shown here is derived from an EMBL/GenBank/DDBJ whole genome shotgun (WGS) entry which is preliminary data.</text>
</comment>
<gene>
    <name evidence="1" type="ORF">CR164_08820</name>
</gene>
<keyword evidence="2" id="KW-1185">Reference proteome</keyword>
<dbReference type="AlphaFoldDB" id="A0A317T5G6"/>
<accession>A0A317T5G6</accession>
<reference evidence="2" key="1">
    <citation type="submission" date="2017-10" db="EMBL/GenBank/DDBJ databases">
        <authorList>
            <person name="Gaisin V.A."/>
            <person name="Rysina M.S."/>
            <person name="Grouzdev D.S."/>
        </authorList>
    </citation>
    <scope>NUCLEOTIDE SEQUENCE [LARGE SCALE GENOMIC DNA]</scope>
    <source>
        <strain evidence="2">V1</strain>
    </source>
</reference>
<organism evidence="1 2">
    <name type="scientific">Prosthecochloris marina</name>
    <dbReference type="NCBI Taxonomy" id="2017681"/>
    <lineage>
        <taxon>Bacteria</taxon>
        <taxon>Pseudomonadati</taxon>
        <taxon>Chlorobiota</taxon>
        <taxon>Chlorobiia</taxon>
        <taxon>Chlorobiales</taxon>
        <taxon>Chlorobiaceae</taxon>
        <taxon>Prosthecochloris</taxon>
    </lineage>
</organism>
<evidence type="ECO:0000313" key="2">
    <source>
        <dbReference type="Proteomes" id="UP000246278"/>
    </source>
</evidence>
<dbReference type="Gene3D" id="3.40.50.1820">
    <property type="entry name" value="alpha/beta hydrolase"/>
    <property type="match status" value="1"/>
</dbReference>
<evidence type="ECO:0008006" key="3">
    <source>
        <dbReference type="Google" id="ProtNLM"/>
    </source>
</evidence>
<protein>
    <recommendedName>
        <fullName evidence="3">Alpha/beta hydrolase</fullName>
    </recommendedName>
</protein>
<dbReference type="Proteomes" id="UP000246278">
    <property type="component" value="Unassembled WGS sequence"/>
</dbReference>
<dbReference type="EMBL" id="PDNZ01000005">
    <property type="protein sequence ID" value="PWW81903.1"/>
    <property type="molecule type" value="Genomic_DNA"/>
</dbReference>
<sequence length="426" mass="48090">MKPICINNYCFDHVHIWIQYDHSIPQFVEVAIEIFYPRDRQANGLVMFNHGFLIGVDLLYYPKKIIGSFLNDTPLFGVHPSYYYNYSNALVEKNWAMAYVTSTHMQMQGVPWTDFGGNPRVGQEAYAAASYLIKYGVTDEFYKAEKKYRNTALYKPDDIEKARFMRSNNVIFAGHSVGGAHAQVPATGFETMRKIGEDTCRPFDPVIYDREFLPKYSERMSEWAPEERANPVGLVQLSPVDQKVPLIGPGMADYRKVLAERELPILMIIGECDSACLKDSVPPAWSPNPDETTEFSQLAPEGSNSWAVVANVEKGSHCGYLTKESDLCSLADVDSGLCKEGTKTWKAGGQEAAFTNELFKQFIAMYPDGQGFQGDFKKWIHSDFIKWLNRENPYGKINMVPFADGKYIDYSSHGGCPPLEAKKGKK</sequence>
<proteinExistence type="predicted"/>
<evidence type="ECO:0000313" key="1">
    <source>
        <dbReference type="EMBL" id="PWW81903.1"/>
    </source>
</evidence>
<name>A0A317T5G6_9CHLB</name>
<dbReference type="RefSeq" id="WP_110023591.1">
    <property type="nucleotide sequence ID" value="NZ_PDNZ01000005.1"/>
</dbReference>
<dbReference type="InterPro" id="IPR029058">
    <property type="entry name" value="AB_hydrolase_fold"/>
</dbReference>